<gene>
    <name evidence="3" type="ORF">B0T10DRAFT_601046</name>
</gene>
<proteinExistence type="predicted"/>
<feature type="region of interest" description="Disordered" evidence="1">
    <location>
        <begin position="20"/>
        <end position="90"/>
    </location>
</feature>
<dbReference type="EMBL" id="JAGPYM010000001">
    <property type="protein sequence ID" value="KAH6900808.1"/>
    <property type="molecule type" value="Genomic_DNA"/>
</dbReference>
<evidence type="ECO:0000256" key="2">
    <source>
        <dbReference type="SAM" id="SignalP"/>
    </source>
</evidence>
<comment type="caution">
    <text evidence="3">The sequence shown here is derived from an EMBL/GenBank/DDBJ whole genome shotgun (WGS) entry which is preliminary data.</text>
</comment>
<evidence type="ECO:0000313" key="4">
    <source>
        <dbReference type="Proteomes" id="UP000777438"/>
    </source>
</evidence>
<evidence type="ECO:0000256" key="1">
    <source>
        <dbReference type="SAM" id="MobiDB-lite"/>
    </source>
</evidence>
<reference evidence="3 4" key="1">
    <citation type="journal article" date="2021" name="Nat. Commun.">
        <title>Genetic determinants of endophytism in the Arabidopsis root mycobiome.</title>
        <authorList>
            <person name="Mesny F."/>
            <person name="Miyauchi S."/>
            <person name="Thiergart T."/>
            <person name="Pickel B."/>
            <person name="Atanasova L."/>
            <person name="Karlsson M."/>
            <person name="Huettel B."/>
            <person name="Barry K.W."/>
            <person name="Haridas S."/>
            <person name="Chen C."/>
            <person name="Bauer D."/>
            <person name="Andreopoulos W."/>
            <person name="Pangilinan J."/>
            <person name="LaButti K."/>
            <person name="Riley R."/>
            <person name="Lipzen A."/>
            <person name="Clum A."/>
            <person name="Drula E."/>
            <person name="Henrissat B."/>
            <person name="Kohler A."/>
            <person name="Grigoriev I.V."/>
            <person name="Martin F.M."/>
            <person name="Hacquard S."/>
        </authorList>
    </citation>
    <scope>NUCLEOTIDE SEQUENCE [LARGE SCALE GENOMIC DNA]</scope>
    <source>
        <strain evidence="3 4">MPI-CAGE-CH-0241</strain>
    </source>
</reference>
<evidence type="ECO:0008006" key="5">
    <source>
        <dbReference type="Google" id="ProtNLM"/>
    </source>
</evidence>
<dbReference type="OrthoDB" id="5150344at2759"/>
<accession>A0A9P8WJJ1</accession>
<keyword evidence="2" id="KW-0732">Signal</keyword>
<feature type="compositionally biased region" description="Low complexity" evidence="1">
    <location>
        <begin position="25"/>
        <end position="82"/>
    </location>
</feature>
<sequence>MRWFSVCTVLGAVLLPAANAGPCRISSSTTSLSTPTETPTSTSSSSSTTETPIVTPTETPTTPIETPSTPIETPTTPIQTPTTPTPTPEPTLENFIDNGNFEDDDLAVWAQRTVVIRKDRSKSASPDHYAQYVVDDTFASGGNQLNQTLNGLNTSRLYRLSFKLAVFGTPNLGTATCEMQALFGGDVFKSWPINTSVLGQYSTYSYSGFSFPYQDGTFTLRLRCTDQKKVTIEVGVDDIVLNKVVQQKL</sequence>
<dbReference type="Gene3D" id="2.60.120.260">
    <property type="entry name" value="Galactose-binding domain-like"/>
    <property type="match status" value="1"/>
</dbReference>
<feature type="chain" id="PRO_5040466971" description="CBM-cenC domain-containing protein" evidence="2">
    <location>
        <begin position="21"/>
        <end position="249"/>
    </location>
</feature>
<name>A0A9P8WJJ1_9HYPO</name>
<dbReference type="Proteomes" id="UP000777438">
    <property type="component" value="Unassembled WGS sequence"/>
</dbReference>
<evidence type="ECO:0000313" key="3">
    <source>
        <dbReference type="EMBL" id="KAH6900808.1"/>
    </source>
</evidence>
<keyword evidence="4" id="KW-1185">Reference proteome</keyword>
<feature type="signal peptide" evidence="2">
    <location>
        <begin position="1"/>
        <end position="20"/>
    </location>
</feature>
<organism evidence="3 4">
    <name type="scientific">Thelonectria olida</name>
    <dbReference type="NCBI Taxonomy" id="1576542"/>
    <lineage>
        <taxon>Eukaryota</taxon>
        <taxon>Fungi</taxon>
        <taxon>Dikarya</taxon>
        <taxon>Ascomycota</taxon>
        <taxon>Pezizomycotina</taxon>
        <taxon>Sordariomycetes</taxon>
        <taxon>Hypocreomycetidae</taxon>
        <taxon>Hypocreales</taxon>
        <taxon>Nectriaceae</taxon>
        <taxon>Thelonectria</taxon>
    </lineage>
</organism>
<protein>
    <recommendedName>
        <fullName evidence="5">CBM-cenC domain-containing protein</fullName>
    </recommendedName>
</protein>
<dbReference type="AlphaFoldDB" id="A0A9P8WJJ1"/>